<evidence type="ECO:0000256" key="1">
    <source>
        <dbReference type="SAM" id="MobiDB-lite"/>
    </source>
</evidence>
<name>A0A921K746_9MICC</name>
<gene>
    <name evidence="2" type="ORF">K8V32_05240</name>
</gene>
<comment type="caution">
    <text evidence="2">The sequence shown here is derived from an EMBL/GenBank/DDBJ whole genome shotgun (WGS) entry which is preliminary data.</text>
</comment>
<feature type="compositionally biased region" description="Basic and acidic residues" evidence="1">
    <location>
        <begin position="18"/>
        <end position="32"/>
    </location>
</feature>
<evidence type="ECO:0000313" key="2">
    <source>
        <dbReference type="EMBL" id="HJF14197.1"/>
    </source>
</evidence>
<dbReference type="EMBL" id="DYXC01000066">
    <property type="protein sequence ID" value="HJF14197.1"/>
    <property type="molecule type" value="Genomic_DNA"/>
</dbReference>
<protein>
    <submittedName>
        <fullName evidence="2">Uncharacterized protein</fullName>
    </submittedName>
</protein>
<dbReference type="RefSeq" id="WP_303903956.1">
    <property type="nucleotide sequence ID" value="NZ_DYXC01000066.1"/>
</dbReference>
<sequence>MTDNPKRPRDDEEDPEETSTKPDYINDAHPGEDREDAVVDEQGEESFPASDPPANY</sequence>
<reference evidence="2" key="2">
    <citation type="submission" date="2021-09" db="EMBL/GenBank/DDBJ databases">
        <authorList>
            <person name="Gilroy R."/>
        </authorList>
    </citation>
    <scope>NUCLEOTIDE SEQUENCE</scope>
    <source>
        <strain evidence="2">ChiHjej13B12-14962</strain>
    </source>
</reference>
<organism evidence="2 3">
    <name type="scientific">Enteractinococcus helveticum</name>
    <dbReference type="NCBI Taxonomy" id="1837282"/>
    <lineage>
        <taxon>Bacteria</taxon>
        <taxon>Bacillati</taxon>
        <taxon>Actinomycetota</taxon>
        <taxon>Actinomycetes</taxon>
        <taxon>Micrococcales</taxon>
        <taxon>Micrococcaceae</taxon>
    </lineage>
</organism>
<dbReference type="AlphaFoldDB" id="A0A921K746"/>
<accession>A0A921K746</accession>
<feature type="compositionally biased region" description="Acidic residues" evidence="1">
    <location>
        <begin position="33"/>
        <end position="44"/>
    </location>
</feature>
<reference evidence="2" key="1">
    <citation type="journal article" date="2021" name="PeerJ">
        <title>Extensive microbial diversity within the chicken gut microbiome revealed by metagenomics and culture.</title>
        <authorList>
            <person name="Gilroy R."/>
            <person name="Ravi A."/>
            <person name="Getino M."/>
            <person name="Pursley I."/>
            <person name="Horton D.L."/>
            <person name="Alikhan N.F."/>
            <person name="Baker D."/>
            <person name="Gharbi K."/>
            <person name="Hall N."/>
            <person name="Watson M."/>
            <person name="Adriaenssens E.M."/>
            <person name="Foster-Nyarko E."/>
            <person name="Jarju S."/>
            <person name="Secka A."/>
            <person name="Antonio M."/>
            <person name="Oren A."/>
            <person name="Chaudhuri R.R."/>
            <person name="La Ragione R."/>
            <person name="Hildebrand F."/>
            <person name="Pallen M.J."/>
        </authorList>
    </citation>
    <scope>NUCLEOTIDE SEQUENCE</scope>
    <source>
        <strain evidence="2">ChiHjej13B12-14962</strain>
    </source>
</reference>
<proteinExistence type="predicted"/>
<feature type="region of interest" description="Disordered" evidence="1">
    <location>
        <begin position="1"/>
        <end position="56"/>
    </location>
</feature>
<feature type="compositionally biased region" description="Basic and acidic residues" evidence="1">
    <location>
        <begin position="1"/>
        <end position="10"/>
    </location>
</feature>
<evidence type="ECO:0000313" key="3">
    <source>
        <dbReference type="Proteomes" id="UP000703315"/>
    </source>
</evidence>
<dbReference type="Proteomes" id="UP000703315">
    <property type="component" value="Unassembled WGS sequence"/>
</dbReference>